<name>A0A9P6ZS27_9AGAM</name>
<dbReference type="EMBL" id="JABBWD010000032">
    <property type="protein sequence ID" value="KAG1775699.1"/>
    <property type="molecule type" value="Genomic_DNA"/>
</dbReference>
<gene>
    <name evidence="1" type="ORF">EV702DRAFT_1234778</name>
</gene>
<dbReference type="AlphaFoldDB" id="A0A9P6ZS27"/>
<dbReference type="InterPro" id="IPR027417">
    <property type="entry name" value="P-loop_NTPase"/>
</dbReference>
<proteinExistence type="predicted"/>
<dbReference type="Proteomes" id="UP000714275">
    <property type="component" value="Unassembled WGS sequence"/>
</dbReference>
<evidence type="ECO:0000313" key="2">
    <source>
        <dbReference type="Proteomes" id="UP000714275"/>
    </source>
</evidence>
<keyword evidence="2" id="KW-1185">Reference proteome</keyword>
<sequence>MSVIYITRIMDIVNTTGAYIPWSKFSQYSDAVLQPPKALLAHVNSNTQLSQGHIPIQLADQKAALPVAHQPSLHRSFDETSSRITNIQNDLNSPSTPSKLTKDRNIAQGPSAMVFQVPLHTDNAARYPYTTLNRPSDTDSEEDWELPDILGDVGTCDAHFDKDGNFYGRGKDLFIGPRANPGDIDKFLIAAGNAEQFDGNASVDKALEKLGLKSLYDFLTGMAISLLAHQIIGVAWATREMWRQGRLCKTNLIVAPLALLDQWKLEIEMKTTNNLQCLVYHGCNESVGELKHTIRDIMAAMDTHSSTLPPEYRGVPVFMHSSSPSMPSPLQLFQRDYMQRLTL</sequence>
<reference evidence="1" key="1">
    <citation type="journal article" date="2020" name="New Phytol.">
        <title>Comparative genomics reveals dynamic genome evolution in host specialist ectomycorrhizal fungi.</title>
        <authorList>
            <person name="Lofgren L.A."/>
            <person name="Nguyen N.H."/>
            <person name="Vilgalys R."/>
            <person name="Ruytinx J."/>
            <person name="Liao H.L."/>
            <person name="Branco S."/>
            <person name="Kuo A."/>
            <person name="LaButti K."/>
            <person name="Lipzen A."/>
            <person name="Andreopoulos W."/>
            <person name="Pangilinan J."/>
            <person name="Riley R."/>
            <person name="Hundley H."/>
            <person name="Na H."/>
            <person name="Barry K."/>
            <person name="Grigoriev I.V."/>
            <person name="Stajich J.E."/>
            <person name="Kennedy P.G."/>
        </authorList>
    </citation>
    <scope>NUCLEOTIDE SEQUENCE</scope>
    <source>
        <strain evidence="1">DOB743</strain>
    </source>
</reference>
<accession>A0A9P6ZS27</accession>
<dbReference type="OrthoDB" id="423559at2759"/>
<dbReference type="InterPro" id="IPR038718">
    <property type="entry name" value="SNF2-like_sf"/>
</dbReference>
<comment type="caution">
    <text evidence="1">The sequence shown here is derived from an EMBL/GenBank/DDBJ whole genome shotgun (WGS) entry which is preliminary data.</text>
</comment>
<protein>
    <submittedName>
        <fullName evidence="1">Uncharacterized protein</fullName>
    </submittedName>
</protein>
<organism evidence="1 2">
    <name type="scientific">Suillus placidus</name>
    <dbReference type="NCBI Taxonomy" id="48579"/>
    <lineage>
        <taxon>Eukaryota</taxon>
        <taxon>Fungi</taxon>
        <taxon>Dikarya</taxon>
        <taxon>Basidiomycota</taxon>
        <taxon>Agaricomycotina</taxon>
        <taxon>Agaricomycetes</taxon>
        <taxon>Agaricomycetidae</taxon>
        <taxon>Boletales</taxon>
        <taxon>Suillineae</taxon>
        <taxon>Suillaceae</taxon>
        <taxon>Suillus</taxon>
    </lineage>
</organism>
<evidence type="ECO:0000313" key="1">
    <source>
        <dbReference type="EMBL" id="KAG1775699.1"/>
    </source>
</evidence>
<dbReference type="Gene3D" id="3.40.50.10810">
    <property type="entry name" value="Tandem AAA-ATPase domain"/>
    <property type="match status" value="1"/>
</dbReference>
<dbReference type="SUPFAM" id="SSF52540">
    <property type="entry name" value="P-loop containing nucleoside triphosphate hydrolases"/>
    <property type="match status" value="1"/>
</dbReference>